<accession>A0A6C0E2T0</accession>
<name>A0A6C0E2T0_9ZZZZ</name>
<evidence type="ECO:0000313" key="1">
    <source>
        <dbReference type="EMBL" id="QHT22921.1"/>
    </source>
</evidence>
<sequence>MKGYKELVNKSNKILYAIPYQHFTNSIENYCSMLKS</sequence>
<organism evidence="1">
    <name type="scientific">viral metagenome</name>
    <dbReference type="NCBI Taxonomy" id="1070528"/>
    <lineage>
        <taxon>unclassified sequences</taxon>
        <taxon>metagenomes</taxon>
        <taxon>organismal metagenomes</taxon>
    </lineage>
</organism>
<proteinExistence type="predicted"/>
<protein>
    <submittedName>
        <fullName evidence="1">Uncharacterized protein</fullName>
    </submittedName>
</protein>
<dbReference type="EMBL" id="MN739721">
    <property type="protein sequence ID" value="QHT22921.1"/>
    <property type="molecule type" value="Genomic_DNA"/>
</dbReference>
<dbReference type="AlphaFoldDB" id="A0A6C0E2T0"/>
<reference evidence="1" key="1">
    <citation type="journal article" date="2020" name="Nature">
        <title>Giant virus diversity and host interactions through global metagenomics.</title>
        <authorList>
            <person name="Schulz F."/>
            <person name="Roux S."/>
            <person name="Paez-Espino D."/>
            <person name="Jungbluth S."/>
            <person name="Walsh D.A."/>
            <person name="Denef V.J."/>
            <person name="McMahon K.D."/>
            <person name="Konstantinidis K.T."/>
            <person name="Eloe-Fadrosh E.A."/>
            <person name="Kyrpides N.C."/>
            <person name="Woyke T."/>
        </authorList>
    </citation>
    <scope>NUCLEOTIDE SEQUENCE</scope>
    <source>
        <strain evidence="1">GVMAG-M-3300023179-114</strain>
    </source>
</reference>